<dbReference type="OrthoDB" id="422574at2759"/>
<feature type="domain" description="GST N-terminal" evidence="3">
    <location>
        <begin position="6"/>
        <end position="95"/>
    </location>
</feature>
<dbReference type="Proteomes" id="UP000807353">
    <property type="component" value="Unassembled WGS sequence"/>
</dbReference>
<gene>
    <name evidence="5" type="ORF">BDZ94DRAFT_1165464</name>
</gene>
<dbReference type="PROSITE" id="PS50405">
    <property type="entry name" value="GST_CTER"/>
    <property type="match status" value="1"/>
</dbReference>
<dbReference type="AlphaFoldDB" id="A0A9P6CE49"/>
<evidence type="ECO:0000313" key="6">
    <source>
        <dbReference type="Proteomes" id="UP000807353"/>
    </source>
</evidence>
<dbReference type="PROSITE" id="PS50404">
    <property type="entry name" value="GST_NTER"/>
    <property type="match status" value="1"/>
</dbReference>
<dbReference type="InterPro" id="IPR036282">
    <property type="entry name" value="Glutathione-S-Trfase_C_sf"/>
</dbReference>
<evidence type="ECO:0000256" key="2">
    <source>
        <dbReference type="RuleBase" id="RU003494"/>
    </source>
</evidence>
<dbReference type="InterPro" id="IPR010987">
    <property type="entry name" value="Glutathione-S-Trfase_C-like"/>
</dbReference>
<keyword evidence="6" id="KW-1185">Reference proteome</keyword>
<comment type="caution">
    <text evidence="5">The sequence shown here is derived from an EMBL/GenBank/DDBJ whole genome shotgun (WGS) entry which is preliminary data.</text>
</comment>
<dbReference type="SFLD" id="SFLDG00358">
    <property type="entry name" value="Main_(cytGST)"/>
    <property type="match status" value="1"/>
</dbReference>
<dbReference type="SUPFAM" id="SSF52833">
    <property type="entry name" value="Thioredoxin-like"/>
    <property type="match status" value="1"/>
</dbReference>
<dbReference type="InterPro" id="IPR036249">
    <property type="entry name" value="Thioredoxin-like_sf"/>
</dbReference>
<comment type="similarity">
    <text evidence="1 2">Belongs to the GST superfamily.</text>
</comment>
<dbReference type="SFLD" id="SFLDG01151">
    <property type="entry name" value="Main.2:_Nu-like"/>
    <property type="match status" value="1"/>
</dbReference>
<accession>A0A9P6CE49</accession>
<dbReference type="PANTHER" id="PTHR44051">
    <property type="entry name" value="GLUTATHIONE S-TRANSFERASE-RELATED"/>
    <property type="match status" value="1"/>
</dbReference>
<reference evidence="5" key="1">
    <citation type="submission" date="2020-11" db="EMBL/GenBank/DDBJ databases">
        <authorList>
            <consortium name="DOE Joint Genome Institute"/>
            <person name="Ahrendt S."/>
            <person name="Riley R."/>
            <person name="Andreopoulos W."/>
            <person name="Labutti K."/>
            <person name="Pangilinan J."/>
            <person name="Ruiz-Duenas F.J."/>
            <person name="Barrasa J.M."/>
            <person name="Sanchez-Garcia M."/>
            <person name="Camarero S."/>
            <person name="Miyauchi S."/>
            <person name="Serrano A."/>
            <person name="Linde D."/>
            <person name="Babiker R."/>
            <person name="Drula E."/>
            <person name="Ayuso-Fernandez I."/>
            <person name="Pacheco R."/>
            <person name="Padilla G."/>
            <person name="Ferreira P."/>
            <person name="Barriuso J."/>
            <person name="Kellner H."/>
            <person name="Castanera R."/>
            <person name="Alfaro M."/>
            <person name="Ramirez L."/>
            <person name="Pisabarro A.G."/>
            <person name="Kuo A."/>
            <person name="Tritt A."/>
            <person name="Lipzen A."/>
            <person name="He G."/>
            <person name="Yan M."/>
            <person name="Ng V."/>
            <person name="Cullen D."/>
            <person name="Martin F."/>
            <person name="Rosso M.-N."/>
            <person name="Henrissat B."/>
            <person name="Hibbett D."/>
            <person name="Martinez A.T."/>
            <person name="Grigoriev I.V."/>
        </authorList>
    </citation>
    <scope>NUCLEOTIDE SEQUENCE</scope>
    <source>
        <strain evidence="5">CBS 247.69</strain>
    </source>
</reference>
<feature type="domain" description="GST C-terminal" evidence="4">
    <location>
        <begin position="104"/>
        <end position="231"/>
    </location>
</feature>
<dbReference type="EMBL" id="MU150270">
    <property type="protein sequence ID" value="KAF9462576.1"/>
    <property type="molecule type" value="Genomic_DNA"/>
</dbReference>
<proteinExistence type="inferred from homology"/>
<organism evidence="5 6">
    <name type="scientific">Collybia nuda</name>
    <dbReference type="NCBI Taxonomy" id="64659"/>
    <lineage>
        <taxon>Eukaryota</taxon>
        <taxon>Fungi</taxon>
        <taxon>Dikarya</taxon>
        <taxon>Basidiomycota</taxon>
        <taxon>Agaricomycotina</taxon>
        <taxon>Agaricomycetes</taxon>
        <taxon>Agaricomycetidae</taxon>
        <taxon>Agaricales</taxon>
        <taxon>Tricholomatineae</taxon>
        <taxon>Clitocybaceae</taxon>
        <taxon>Collybia</taxon>
    </lineage>
</organism>
<dbReference type="InterPro" id="IPR004046">
    <property type="entry name" value="GST_C"/>
</dbReference>
<evidence type="ECO:0000259" key="3">
    <source>
        <dbReference type="PROSITE" id="PS50404"/>
    </source>
</evidence>
<dbReference type="PANTHER" id="PTHR44051:SF8">
    <property type="entry name" value="GLUTATHIONE S-TRANSFERASE GSTA"/>
    <property type="match status" value="1"/>
</dbReference>
<sequence>MTSSGTKPLLLYSAATPNGQQAFVILEELKAAYPGIDYDFEKINIPQRQQKEPWFLKINPNGRIPALVDRSRDNFSVFESAAISLYLAQKYDKEYKFWFNPATSPNEYSEMLQWIFFAHGGLGPMMGQCRHSEHFNHLEPAVPYAKNRYINETKRLYGVLEIRLADRDYLAGEGRGKYSLADIKVFPWASLHVHAGVETLDEWPGVKSWIARCIARPGAQAGLSAPGALYT</sequence>
<dbReference type="CDD" id="cd03048">
    <property type="entry name" value="GST_N_Ure2p_like"/>
    <property type="match status" value="1"/>
</dbReference>
<dbReference type="Gene3D" id="3.40.30.10">
    <property type="entry name" value="Glutaredoxin"/>
    <property type="match status" value="1"/>
</dbReference>
<dbReference type="Pfam" id="PF02798">
    <property type="entry name" value="GST_N"/>
    <property type="match status" value="1"/>
</dbReference>
<evidence type="ECO:0000256" key="1">
    <source>
        <dbReference type="ARBA" id="ARBA00007409"/>
    </source>
</evidence>
<dbReference type="Pfam" id="PF00043">
    <property type="entry name" value="GST_C"/>
    <property type="match status" value="1"/>
</dbReference>
<dbReference type="SFLD" id="SFLDS00019">
    <property type="entry name" value="Glutathione_Transferase_(cytos"/>
    <property type="match status" value="1"/>
</dbReference>
<name>A0A9P6CE49_9AGAR</name>
<dbReference type="InterPro" id="IPR004045">
    <property type="entry name" value="Glutathione_S-Trfase_N"/>
</dbReference>
<dbReference type="SUPFAM" id="SSF47616">
    <property type="entry name" value="GST C-terminal domain-like"/>
    <property type="match status" value="1"/>
</dbReference>
<protein>
    <submittedName>
        <fullName evidence="5">Glutathione S-transferase</fullName>
    </submittedName>
</protein>
<evidence type="ECO:0000313" key="5">
    <source>
        <dbReference type="EMBL" id="KAF9462576.1"/>
    </source>
</evidence>
<dbReference type="Gene3D" id="1.20.1050.10">
    <property type="match status" value="1"/>
</dbReference>
<evidence type="ECO:0000259" key="4">
    <source>
        <dbReference type="PROSITE" id="PS50405"/>
    </source>
</evidence>
<dbReference type="InterPro" id="IPR040079">
    <property type="entry name" value="Glutathione_S-Trfase"/>
</dbReference>